<protein>
    <recommendedName>
        <fullName evidence="3">N-acetyltransferase domain-containing protein</fullName>
    </recommendedName>
</protein>
<evidence type="ECO:0000259" key="3">
    <source>
        <dbReference type="PROSITE" id="PS51186"/>
    </source>
</evidence>
<dbReference type="OrthoDB" id="360261at2"/>
<gene>
    <name evidence="4" type="ORF">AM592_17605</name>
</gene>
<dbReference type="GO" id="GO:0016747">
    <property type="term" value="F:acyltransferase activity, transferring groups other than amino-acyl groups"/>
    <property type="evidence" value="ECO:0007669"/>
    <property type="project" value="InterPro"/>
</dbReference>
<organism evidence="4 5">
    <name type="scientific">Bacillus gobiensis</name>
    <dbReference type="NCBI Taxonomy" id="1441095"/>
    <lineage>
        <taxon>Bacteria</taxon>
        <taxon>Bacillati</taxon>
        <taxon>Bacillota</taxon>
        <taxon>Bacilli</taxon>
        <taxon>Bacillales</taxon>
        <taxon>Bacillaceae</taxon>
        <taxon>Bacillus</taxon>
    </lineage>
</organism>
<dbReference type="RefSeq" id="WP_053605014.1">
    <property type="nucleotide sequence ID" value="NZ_CP012600.1"/>
</dbReference>
<keyword evidence="5" id="KW-1185">Reference proteome</keyword>
<reference evidence="5" key="1">
    <citation type="submission" date="2015-08" db="EMBL/GenBank/DDBJ databases">
        <title>Genome sequencing project for genomic taxonomy and phylogenomics of Bacillus-like bacteria.</title>
        <authorList>
            <person name="Liu B."/>
            <person name="Wang J."/>
            <person name="Zhu Y."/>
            <person name="Liu G."/>
            <person name="Chen Q."/>
            <person name="Chen Z."/>
            <person name="Lan J."/>
            <person name="Che J."/>
            <person name="Ge C."/>
            <person name="Shi H."/>
            <person name="Pan Z."/>
            <person name="Liu X."/>
        </authorList>
    </citation>
    <scope>NUCLEOTIDE SEQUENCE [LARGE SCALE GENOMIC DNA]</scope>
    <source>
        <strain evidence="5">FJAT-4402</strain>
    </source>
</reference>
<dbReference type="Pfam" id="PF00583">
    <property type="entry name" value="Acetyltransf_1"/>
    <property type="match status" value="1"/>
</dbReference>
<name>A0A0M3RAH3_9BACI</name>
<dbReference type="PROSITE" id="PS51186">
    <property type="entry name" value="GNAT"/>
    <property type="match status" value="1"/>
</dbReference>
<dbReference type="InterPro" id="IPR051556">
    <property type="entry name" value="N-term/lysine_N-AcTrnsfr"/>
</dbReference>
<dbReference type="EMBL" id="CP012600">
    <property type="protein sequence ID" value="ALC83176.1"/>
    <property type="molecule type" value="Genomic_DNA"/>
</dbReference>
<dbReference type="Gene3D" id="3.40.630.30">
    <property type="match status" value="1"/>
</dbReference>
<dbReference type="PANTHER" id="PTHR42919">
    <property type="entry name" value="N-ALPHA-ACETYLTRANSFERASE"/>
    <property type="match status" value="1"/>
</dbReference>
<dbReference type="InterPro" id="IPR016181">
    <property type="entry name" value="Acyl_CoA_acyltransferase"/>
</dbReference>
<dbReference type="SUPFAM" id="SSF55729">
    <property type="entry name" value="Acyl-CoA N-acyltransferases (Nat)"/>
    <property type="match status" value="1"/>
</dbReference>
<evidence type="ECO:0000313" key="5">
    <source>
        <dbReference type="Proteomes" id="UP000067625"/>
    </source>
</evidence>
<accession>A0A0M3RAH3</accession>
<dbReference type="InterPro" id="IPR000182">
    <property type="entry name" value="GNAT_dom"/>
</dbReference>
<dbReference type="PANTHER" id="PTHR42919:SF8">
    <property type="entry name" value="N-ALPHA-ACETYLTRANSFERASE 50"/>
    <property type="match status" value="1"/>
</dbReference>
<reference evidence="4 5" key="2">
    <citation type="journal article" date="2016" name="Int. J. Syst. Evol. Microbiol.">
        <title>Bacillus gobiensis sp. nov., isolated from a soil sample.</title>
        <authorList>
            <person name="Liu B."/>
            <person name="Liu G.H."/>
            <person name="Cetin S."/>
            <person name="Schumann P."/>
            <person name="Pan Z.Z."/>
            <person name="Chen Q.Q."/>
        </authorList>
    </citation>
    <scope>NUCLEOTIDE SEQUENCE [LARGE SCALE GENOMIC DNA]</scope>
    <source>
        <strain evidence="4 5">FJAT-4402</strain>
    </source>
</reference>
<dbReference type="CDD" id="cd04301">
    <property type="entry name" value="NAT_SF"/>
    <property type="match status" value="1"/>
</dbReference>
<dbReference type="STRING" id="1441095.AM592_17605"/>
<evidence type="ECO:0000313" key="4">
    <source>
        <dbReference type="EMBL" id="ALC83176.1"/>
    </source>
</evidence>
<keyword evidence="2" id="KW-0012">Acyltransferase</keyword>
<dbReference type="AlphaFoldDB" id="A0A0M3RAH3"/>
<evidence type="ECO:0000256" key="1">
    <source>
        <dbReference type="ARBA" id="ARBA00022679"/>
    </source>
</evidence>
<sequence length="161" mass="18813">MKITLTQDADIIARLNQPVQELHHTLSPENFNPYCFDDIKDFFNRIIQKPEHLFLLIEEEKPFGYAWIEIKKSPKNPFKKAYTSIYVHQIGVLDSYRNKGCGSMLLEKIDQIAVEHGASEVKLDYWTQNGEAKKFYKNKGFKVYRESVHKLITTSETAKNK</sequence>
<proteinExistence type="predicted"/>
<feature type="domain" description="N-acetyltransferase" evidence="3">
    <location>
        <begin position="10"/>
        <end position="161"/>
    </location>
</feature>
<keyword evidence="1" id="KW-0808">Transferase</keyword>
<evidence type="ECO:0000256" key="2">
    <source>
        <dbReference type="ARBA" id="ARBA00023315"/>
    </source>
</evidence>
<dbReference type="PATRIC" id="fig|1441095.3.peg.3903"/>
<dbReference type="Proteomes" id="UP000067625">
    <property type="component" value="Chromosome"/>
</dbReference>